<proteinExistence type="inferred from homology"/>
<dbReference type="GO" id="GO:0006865">
    <property type="term" value="P:amino acid transport"/>
    <property type="evidence" value="ECO:0007669"/>
    <property type="project" value="TreeGrafter"/>
</dbReference>
<dbReference type="SUPFAM" id="SSF161098">
    <property type="entry name" value="MetI-like"/>
    <property type="match status" value="1"/>
</dbReference>
<keyword evidence="3" id="KW-1003">Cell membrane</keyword>
<dbReference type="Pfam" id="PF00528">
    <property type="entry name" value="BPD_transp_1"/>
    <property type="match status" value="1"/>
</dbReference>
<dbReference type="EMBL" id="FMJE01000004">
    <property type="protein sequence ID" value="SCM81598.1"/>
    <property type="molecule type" value="Genomic_DNA"/>
</dbReference>
<dbReference type="GO" id="GO:0022857">
    <property type="term" value="F:transmembrane transporter activity"/>
    <property type="evidence" value="ECO:0007669"/>
    <property type="project" value="InterPro"/>
</dbReference>
<evidence type="ECO:0000259" key="8">
    <source>
        <dbReference type="PROSITE" id="PS50928"/>
    </source>
</evidence>
<dbReference type="InterPro" id="IPR043429">
    <property type="entry name" value="ArtM/GltK/GlnP/TcyL/YhdX-like"/>
</dbReference>
<accession>A0A212LVR0</accession>
<organism evidence="9">
    <name type="scientific">uncultured Sporomusa sp</name>
    <dbReference type="NCBI Taxonomy" id="307249"/>
    <lineage>
        <taxon>Bacteria</taxon>
        <taxon>Bacillati</taxon>
        <taxon>Bacillota</taxon>
        <taxon>Negativicutes</taxon>
        <taxon>Selenomonadales</taxon>
        <taxon>Sporomusaceae</taxon>
        <taxon>Sporomusa</taxon>
        <taxon>environmental samples</taxon>
    </lineage>
</organism>
<keyword evidence="5 7" id="KW-1133">Transmembrane helix</keyword>
<evidence type="ECO:0000256" key="4">
    <source>
        <dbReference type="ARBA" id="ARBA00022692"/>
    </source>
</evidence>
<keyword evidence="2 7" id="KW-0813">Transport</keyword>
<evidence type="ECO:0000256" key="2">
    <source>
        <dbReference type="ARBA" id="ARBA00022448"/>
    </source>
</evidence>
<evidence type="ECO:0000256" key="7">
    <source>
        <dbReference type="RuleBase" id="RU363032"/>
    </source>
</evidence>
<dbReference type="GO" id="GO:0043190">
    <property type="term" value="C:ATP-binding cassette (ABC) transporter complex"/>
    <property type="evidence" value="ECO:0007669"/>
    <property type="project" value="InterPro"/>
</dbReference>
<reference evidence="9" key="1">
    <citation type="submission" date="2016-08" db="EMBL/GenBank/DDBJ databases">
        <authorList>
            <person name="Seilhamer J.J."/>
        </authorList>
    </citation>
    <scope>NUCLEOTIDE SEQUENCE</scope>
    <source>
        <strain evidence="9">86</strain>
    </source>
</reference>
<comment type="subcellular location">
    <subcellularLocation>
        <location evidence="1 7">Cell membrane</location>
        <topology evidence="1 7">Multi-pass membrane protein</topology>
    </subcellularLocation>
</comment>
<dbReference type="PANTHER" id="PTHR30614">
    <property type="entry name" value="MEMBRANE COMPONENT OF AMINO ACID ABC TRANSPORTER"/>
    <property type="match status" value="1"/>
</dbReference>
<gene>
    <name evidence="9" type="primary">glnP</name>
    <name evidence="9" type="ORF">KL86SPO_40082</name>
</gene>
<dbReference type="RefSeq" id="WP_075753192.1">
    <property type="nucleotide sequence ID" value="NZ_LT608335.1"/>
</dbReference>
<dbReference type="CDD" id="cd06261">
    <property type="entry name" value="TM_PBP2"/>
    <property type="match status" value="1"/>
</dbReference>
<dbReference type="InterPro" id="IPR010065">
    <property type="entry name" value="AA_ABC_transptr_permease_3TM"/>
</dbReference>
<comment type="similarity">
    <text evidence="7">Belongs to the binding-protein-dependent transport system permease family.</text>
</comment>
<dbReference type="NCBIfam" id="TIGR01726">
    <property type="entry name" value="HEQRo_perm_3TM"/>
    <property type="match status" value="1"/>
</dbReference>
<keyword evidence="6 7" id="KW-0472">Membrane</keyword>
<dbReference type="Gene3D" id="1.10.3720.10">
    <property type="entry name" value="MetI-like"/>
    <property type="match status" value="1"/>
</dbReference>
<feature type="transmembrane region" description="Helical" evidence="7">
    <location>
        <begin position="182"/>
        <end position="204"/>
    </location>
</feature>
<dbReference type="PANTHER" id="PTHR30614:SF41">
    <property type="entry name" value="INNER MEMBRANE AMINO-ACID ABC TRANSPORTER PERMEASE PROTEIN YHDY"/>
    <property type="match status" value="1"/>
</dbReference>
<evidence type="ECO:0000256" key="6">
    <source>
        <dbReference type="ARBA" id="ARBA00023136"/>
    </source>
</evidence>
<protein>
    <submittedName>
        <fullName evidence="9">Putative glutamine ABC transporter permease protein GlnP</fullName>
    </submittedName>
</protein>
<dbReference type="PROSITE" id="PS50928">
    <property type="entry name" value="ABC_TM1"/>
    <property type="match status" value="1"/>
</dbReference>
<dbReference type="InterPro" id="IPR035906">
    <property type="entry name" value="MetI-like_sf"/>
</dbReference>
<name>A0A212LVR0_9FIRM</name>
<evidence type="ECO:0000256" key="3">
    <source>
        <dbReference type="ARBA" id="ARBA00022475"/>
    </source>
</evidence>
<keyword evidence="4 7" id="KW-0812">Transmembrane</keyword>
<feature type="transmembrane region" description="Helical" evidence="7">
    <location>
        <begin position="20"/>
        <end position="42"/>
    </location>
</feature>
<dbReference type="InterPro" id="IPR000515">
    <property type="entry name" value="MetI-like"/>
</dbReference>
<dbReference type="AlphaFoldDB" id="A0A212LVR0"/>
<sequence length="216" mass="23441">MISDLFAPEILLFLADGLLITLEIALFSIVLSLLLGIVLGVARFSGHRIFAPVAAVYVETVRNTPTLLFILGFRFMTNLPPVQAGIAAMTVFTSAIVAEIVRGGLNSIPQGQWEAGKSQGFSYVQILRHIVLPQALKNVIPPLVSQGTTVIKDTSFVWAVGIEELTGKGMIIMGKYGTTAQVFTLFAMIAATYFILNFALSSYARSLQRRLMLSNS</sequence>
<evidence type="ECO:0000256" key="1">
    <source>
        <dbReference type="ARBA" id="ARBA00004651"/>
    </source>
</evidence>
<evidence type="ECO:0000313" key="9">
    <source>
        <dbReference type="EMBL" id="SCM81598.1"/>
    </source>
</evidence>
<evidence type="ECO:0000256" key="5">
    <source>
        <dbReference type="ARBA" id="ARBA00022989"/>
    </source>
</evidence>
<feature type="domain" description="ABC transmembrane type-1" evidence="8">
    <location>
        <begin position="18"/>
        <end position="204"/>
    </location>
</feature>